<sequence>MAFSRGSGIVGQGWRKVRHAGFPRGA</sequence>
<evidence type="ECO:0000313" key="2">
    <source>
        <dbReference type="Proteomes" id="UP000002424"/>
    </source>
</evidence>
<gene>
    <name evidence="1" type="ordered locus">Avin_03730</name>
</gene>
<protein>
    <submittedName>
        <fullName evidence="1">Uncharacterized protein</fullName>
    </submittedName>
</protein>
<dbReference type="AlphaFoldDB" id="C1DID6"/>
<dbReference type="EnsemblBacteria" id="ACO76633">
    <property type="protein sequence ID" value="ACO76633"/>
    <property type="gene ID" value="Avin_03730"/>
</dbReference>
<accession>C1DID6</accession>
<name>C1DID6_AZOVD</name>
<dbReference type="HOGENOM" id="CLU_3416572_0_0_6"/>
<reference evidence="1 2" key="1">
    <citation type="journal article" date="2009" name="J. Bacteriol.">
        <title>Genome sequence of Azotobacter vinelandii, an obligate aerobe specialized to support diverse anaerobic metabolic processes.</title>
        <authorList>
            <person name="Setubal J.C."/>
            <person name="dos Santos P."/>
            <person name="Goldman B.S."/>
            <person name="Ertesvag H."/>
            <person name="Espin G."/>
            <person name="Rubio L.M."/>
            <person name="Valla S."/>
            <person name="Almeida N.F."/>
            <person name="Balasubramanian D."/>
            <person name="Cromes L."/>
            <person name="Curatti L."/>
            <person name="Du Z."/>
            <person name="Godsy E."/>
            <person name="Goodner B."/>
            <person name="Hellner-Burris K."/>
            <person name="Hernandez J.A."/>
            <person name="Houmiel K."/>
            <person name="Imperial J."/>
            <person name="Kennedy C."/>
            <person name="Larson T.J."/>
            <person name="Latreille P."/>
            <person name="Ligon L.S."/>
            <person name="Lu J."/>
            <person name="Maerk M."/>
            <person name="Miller N.M."/>
            <person name="Norton S."/>
            <person name="O'Carroll I.P."/>
            <person name="Paulsen I."/>
            <person name="Raulfs E.C."/>
            <person name="Roemer R."/>
            <person name="Rosser J."/>
            <person name="Segura D."/>
            <person name="Slater S."/>
            <person name="Stricklin S.L."/>
            <person name="Studholme D.J."/>
            <person name="Sun J."/>
            <person name="Viana C.J."/>
            <person name="Wallin E."/>
            <person name="Wang B."/>
            <person name="Wheeler C."/>
            <person name="Zhu H."/>
            <person name="Dean D.R."/>
            <person name="Dixon R."/>
            <person name="Wood D."/>
        </authorList>
    </citation>
    <scope>NUCLEOTIDE SEQUENCE [LARGE SCALE GENOMIC DNA]</scope>
    <source>
        <strain evidence="2">DJ / ATCC BAA-1303</strain>
    </source>
</reference>
<proteinExistence type="predicted"/>
<dbReference type="EMBL" id="CP001157">
    <property type="protein sequence ID" value="ACO76633.1"/>
    <property type="molecule type" value="Genomic_DNA"/>
</dbReference>
<dbReference type="KEGG" id="avn:Avin_03730"/>
<keyword evidence="2" id="KW-1185">Reference proteome</keyword>
<organism evidence="1 2">
    <name type="scientific">Azotobacter vinelandii (strain DJ / ATCC BAA-1303)</name>
    <dbReference type="NCBI Taxonomy" id="322710"/>
    <lineage>
        <taxon>Bacteria</taxon>
        <taxon>Pseudomonadati</taxon>
        <taxon>Pseudomonadota</taxon>
        <taxon>Gammaproteobacteria</taxon>
        <taxon>Pseudomonadales</taxon>
        <taxon>Pseudomonadaceae</taxon>
        <taxon>Azotobacter</taxon>
    </lineage>
</organism>
<evidence type="ECO:0000313" key="1">
    <source>
        <dbReference type="EMBL" id="ACO76633.1"/>
    </source>
</evidence>
<dbReference type="Proteomes" id="UP000002424">
    <property type="component" value="Chromosome"/>
</dbReference>